<reference evidence="2 3" key="1">
    <citation type="submission" date="2024-04" db="EMBL/GenBank/DDBJ databases">
        <title>Draft genome sequence of Sessilibacter corallicola NBRC 116591.</title>
        <authorList>
            <person name="Miyakawa T."/>
            <person name="Kusuya Y."/>
            <person name="Miura T."/>
        </authorList>
    </citation>
    <scope>NUCLEOTIDE SEQUENCE [LARGE SCALE GENOMIC DNA]</scope>
    <source>
        <strain evidence="2 3">KU-00831-HH</strain>
    </source>
</reference>
<protein>
    <submittedName>
        <fullName evidence="2">Glutathione S-transferase N-terminal domain-containing protein</fullName>
    </submittedName>
</protein>
<evidence type="ECO:0000313" key="2">
    <source>
        <dbReference type="EMBL" id="GAA6167876.1"/>
    </source>
</evidence>
<gene>
    <name evidence="2" type="ORF">NBRC116591_16870</name>
</gene>
<accession>A0ABQ0A8A8</accession>
<dbReference type="RefSeq" id="WP_233090713.1">
    <property type="nucleotide sequence ID" value="NZ_BAABWN010000005.1"/>
</dbReference>
<name>A0ABQ0A8A8_9GAMM</name>
<evidence type="ECO:0000313" key="3">
    <source>
        <dbReference type="Proteomes" id="UP001465153"/>
    </source>
</evidence>
<dbReference type="PROSITE" id="PS51354">
    <property type="entry name" value="GLUTAREDOXIN_2"/>
    <property type="match status" value="1"/>
</dbReference>
<keyword evidence="3" id="KW-1185">Reference proteome</keyword>
<organism evidence="2 3">
    <name type="scientific">Sessilibacter corallicola</name>
    <dbReference type="NCBI Taxonomy" id="2904075"/>
    <lineage>
        <taxon>Bacteria</taxon>
        <taxon>Pseudomonadati</taxon>
        <taxon>Pseudomonadota</taxon>
        <taxon>Gammaproteobacteria</taxon>
        <taxon>Cellvibrionales</taxon>
        <taxon>Cellvibrionaceae</taxon>
        <taxon>Sessilibacter</taxon>
    </lineage>
</organism>
<dbReference type="Pfam" id="PF13417">
    <property type="entry name" value="GST_N_3"/>
    <property type="match status" value="1"/>
</dbReference>
<dbReference type="PANTHER" id="PTHR45288">
    <property type="entry name" value="THIOREDOXIN FAMILY PROTEIN"/>
    <property type="match status" value="1"/>
</dbReference>
<dbReference type="SUPFAM" id="SSF52833">
    <property type="entry name" value="Thioredoxin-like"/>
    <property type="match status" value="1"/>
</dbReference>
<dbReference type="PANTHER" id="PTHR45288:SF2">
    <property type="entry name" value="THIOREDOXIN FAMILY PROTEIN"/>
    <property type="match status" value="1"/>
</dbReference>
<dbReference type="Gene3D" id="3.40.30.10">
    <property type="entry name" value="Glutaredoxin"/>
    <property type="match status" value="1"/>
</dbReference>
<evidence type="ECO:0000259" key="1">
    <source>
        <dbReference type="PROSITE" id="PS50404"/>
    </source>
</evidence>
<dbReference type="InterPro" id="IPR036249">
    <property type="entry name" value="Thioredoxin-like_sf"/>
</dbReference>
<dbReference type="Proteomes" id="UP001465153">
    <property type="component" value="Unassembled WGS sequence"/>
</dbReference>
<proteinExistence type="predicted"/>
<dbReference type="InterPro" id="IPR004045">
    <property type="entry name" value="Glutathione_S-Trfase_N"/>
</dbReference>
<dbReference type="PROSITE" id="PS50404">
    <property type="entry name" value="GST_NTER"/>
    <property type="match status" value="1"/>
</dbReference>
<sequence>MIVKILRNVTGAVVVAADLLTRWSRVKRSAQGQAKVADSTKSMKLYHFLGCPFCVKTRRAMYKLNLPIETRSASQGSPHRESLLNGGGKVKVPCLHIQHDDGKEEWMYESKSIIQYLNSQFADIK</sequence>
<comment type="caution">
    <text evidence="2">The sequence shown here is derived from an EMBL/GenBank/DDBJ whole genome shotgun (WGS) entry which is preliminary data.</text>
</comment>
<feature type="domain" description="GST N-terminal" evidence="1">
    <location>
        <begin position="41"/>
        <end position="125"/>
    </location>
</feature>
<dbReference type="EMBL" id="BAABWN010000005">
    <property type="protein sequence ID" value="GAA6167876.1"/>
    <property type="molecule type" value="Genomic_DNA"/>
</dbReference>